<keyword evidence="5" id="KW-1185">Reference proteome</keyword>
<reference evidence="5" key="1">
    <citation type="journal article" date="2019" name="Int. J. Syst. Evol. Microbiol.">
        <title>The Global Catalogue of Microorganisms (GCM) 10K type strain sequencing project: providing services to taxonomists for standard genome sequencing and annotation.</title>
        <authorList>
            <consortium name="The Broad Institute Genomics Platform"/>
            <consortium name="The Broad Institute Genome Sequencing Center for Infectious Disease"/>
            <person name="Wu L."/>
            <person name="Ma J."/>
        </authorList>
    </citation>
    <scope>NUCLEOTIDE SEQUENCE [LARGE SCALE GENOMIC DNA]</scope>
    <source>
        <strain evidence="5">JCM 31404</strain>
    </source>
</reference>
<evidence type="ECO:0000313" key="5">
    <source>
        <dbReference type="Proteomes" id="UP000634308"/>
    </source>
</evidence>
<dbReference type="Proteomes" id="UP000634308">
    <property type="component" value="Unassembled WGS sequence"/>
</dbReference>
<feature type="transmembrane region" description="Helical" evidence="2">
    <location>
        <begin position="124"/>
        <end position="142"/>
    </location>
</feature>
<dbReference type="Gene3D" id="3.30.70.270">
    <property type="match status" value="1"/>
</dbReference>
<feature type="transmembrane region" description="Helical" evidence="2">
    <location>
        <begin position="148"/>
        <end position="169"/>
    </location>
</feature>
<feature type="transmembrane region" description="Helical" evidence="2">
    <location>
        <begin position="67"/>
        <end position="86"/>
    </location>
</feature>
<dbReference type="InterPro" id="IPR000160">
    <property type="entry name" value="GGDEF_dom"/>
</dbReference>
<proteinExistence type="predicted"/>
<feature type="transmembrane region" description="Helical" evidence="2">
    <location>
        <begin position="206"/>
        <end position="226"/>
    </location>
</feature>
<gene>
    <name evidence="4" type="ORF">GCM10008959_28760</name>
</gene>
<protein>
    <recommendedName>
        <fullName evidence="3">GGDEF domain-containing protein</fullName>
    </recommendedName>
</protein>
<feature type="transmembrane region" description="Helical" evidence="2">
    <location>
        <begin position="176"/>
        <end position="194"/>
    </location>
</feature>
<evidence type="ECO:0000256" key="2">
    <source>
        <dbReference type="SAM" id="Phobius"/>
    </source>
</evidence>
<evidence type="ECO:0000313" key="4">
    <source>
        <dbReference type="EMBL" id="GGR64881.1"/>
    </source>
</evidence>
<organism evidence="4 5">
    <name type="scientific">Deinococcus seoulensis</name>
    <dbReference type="NCBI Taxonomy" id="1837379"/>
    <lineage>
        <taxon>Bacteria</taxon>
        <taxon>Thermotogati</taxon>
        <taxon>Deinococcota</taxon>
        <taxon>Deinococci</taxon>
        <taxon>Deinococcales</taxon>
        <taxon>Deinococcaceae</taxon>
        <taxon>Deinococcus</taxon>
    </lineage>
</organism>
<accession>A0ABQ2RTP0</accession>
<dbReference type="EMBL" id="BMQM01000021">
    <property type="protein sequence ID" value="GGR64881.1"/>
    <property type="molecule type" value="Genomic_DNA"/>
</dbReference>
<dbReference type="PROSITE" id="PS50887">
    <property type="entry name" value="GGDEF"/>
    <property type="match status" value="1"/>
</dbReference>
<dbReference type="SMART" id="SM00267">
    <property type="entry name" value="GGDEF"/>
    <property type="match status" value="1"/>
</dbReference>
<dbReference type="PANTHER" id="PTHR45138">
    <property type="entry name" value="REGULATORY COMPONENTS OF SENSORY TRANSDUCTION SYSTEM"/>
    <property type="match status" value="1"/>
</dbReference>
<dbReference type="Pfam" id="PF00990">
    <property type="entry name" value="GGDEF"/>
    <property type="match status" value="1"/>
</dbReference>
<keyword evidence="2" id="KW-0812">Transmembrane</keyword>
<evidence type="ECO:0000259" key="3">
    <source>
        <dbReference type="PROSITE" id="PS50887"/>
    </source>
</evidence>
<keyword evidence="2" id="KW-1133">Transmembrane helix</keyword>
<dbReference type="InterPro" id="IPR050469">
    <property type="entry name" value="Diguanylate_Cyclase"/>
</dbReference>
<feature type="domain" description="GGDEF" evidence="3">
    <location>
        <begin position="279"/>
        <end position="406"/>
    </location>
</feature>
<sequence>MMPGVSHLSRPARQAERMKTPAPTTDPVMGRSPGPAAEAGEPQVAGDHQPAALNLDSAEFAYRRGSLLTLLGAVLIVSVITLSVQASWEVTLADQALLAALAVKNAALFWWLWRSPRALRTVGLIELAIQSVTVVLRLYLTLHSPPGYHGLGGFAPWMIFSYLVAFLVLPGRQAATVTGVQFMAMLAVIAGYSLNPQIDPAMKAGLGNSLLQTVLMHATFIAYLALQQRLLGQFVNAVLHARQEATLAQLDVLTGLPNRRQLSSWLDEWLTRTCPEPGEPLSVILFDLDHFKRVNDTYGHDVGDEVLRHVANILRRSVRQGDRVGRWGGEEFLILVPGDAQAAQVVADRLRQNLRRTPHLRAGVQTVSCGVAQTHAGERTSDLLRRADEAMYAAKNAGRDTVSIAV</sequence>
<dbReference type="InterPro" id="IPR029787">
    <property type="entry name" value="Nucleotide_cyclase"/>
</dbReference>
<dbReference type="PANTHER" id="PTHR45138:SF9">
    <property type="entry name" value="DIGUANYLATE CYCLASE DGCM-RELATED"/>
    <property type="match status" value="1"/>
</dbReference>
<comment type="caution">
    <text evidence="4">The sequence shown here is derived from an EMBL/GenBank/DDBJ whole genome shotgun (WGS) entry which is preliminary data.</text>
</comment>
<dbReference type="SUPFAM" id="SSF55073">
    <property type="entry name" value="Nucleotide cyclase"/>
    <property type="match status" value="1"/>
</dbReference>
<name>A0ABQ2RTP0_9DEIO</name>
<evidence type="ECO:0000256" key="1">
    <source>
        <dbReference type="SAM" id="MobiDB-lite"/>
    </source>
</evidence>
<dbReference type="NCBIfam" id="TIGR00254">
    <property type="entry name" value="GGDEF"/>
    <property type="match status" value="1"/>
</dbReference>
<dbReference type="InterPro" id="IPR043128">
    <property type="entry name" value="Rev_trsase/Diguanyl_cyclase"/>
</dbReference>
<feature type="region of interest" description="Disordered" evidence="1">
    <location>
        <begin position="1"/>
        <end position="47"/>
    </location>
</feature>
<dbReference type="CDD" id="cd01949">
    <property type="entry name" value="GGDEF"/>
    <property type="match status" value="1"/>
</dbReference>
<keyword evidence="2" id="KW-0472">Membrane</keyword>